<comment type="similarity">
    <text evidence="1">Belongs to the peptidase S1 family.</text>
</comment>
<evidence type="ECO:0000256" key="8">
    <source>
        <dbReference type="SAM" id="SignalP"/>
    </source>
</evidence>
<keyword evidence="4" id="KW-0378">Hydrolase</keyword>
<protein>
    <submittedName>
        <fullName evidence="11">S1 family peptidase</fullName>
    </submittedName>
</protein>
<dbReference type="InterPro" id="IPR001316">
    <property type="entry name" value="Pept_S1A_streptogrisin"/>
</dbReference>
<name>A0ABU2LGM8_9ACTN</name>
<feature type="signal peptide" evidence="8">
    <location>
        <begin position="1"/>
        <end position="33"/>
    </location>
</feature>
<dbReference type="RefSeq" id="WP_311633369.1">
    <property type="nucleotide sequence ID" value="NZ_JAVREN010000068.1"/>
</dbReference>
<dbReference type="Proteomes" id="UP001183388">
    <property type="component" value="Unassembled WGS sequence"/>
</dbReference>
<evidence type="ECO:0000256" key="2">
    <source>
        <dbReference type="ARBA" id="ARBA00022670"/>
    </source>
</evidence>
<evidence type="ECO:0000256" key="5">
    <source>
        <dbReference type="ARBA" id="ARBA00022825"/>
    </source>
</evidence>
<dbReference type="CDD" id="cd21112">
    <property type="entry name" value="alphaLP-like"/>
    <property type="match status" value="1"/>
</dbReference>
<sequence length="361" mass="35739">MTHRRTPKRRLAATALGLAALLAGSVAAAQANAAPGASPTSAPRTLSSAQAGDLADDLTARLGAAAAGAYYAAETETLIVNVVDEAAVPEVESAGAEARVVPHSLAELTETHEAVRAFAVPGTAWSIDPVSNSVRVRVDSTVTGRALEEVRDAVAGLGGTATLERSAGTYQPYLAGGDAIHSGGARCSLGFNVTLADGGAGFLTAGHCGEAGSQWSETAGGPPVASLTRSEFPGSDWALAQYTADVPHPSAVSLYDGTTQEITGAAEATVGQQVTRSGSTTGVHPGEVTAVDVSVTYPQGTVDGVIETTVCAEPGDSGGALFSGPSAIGLTSGGSGDCTVGGTTFFFPVTDALAASGATLP</sequence>
<keyword evidence="12" id="KW-1185">Reference proteome</keyword>
<keyword evidence="6" id="KW-0865">Zymogen</keyword>
<dbReference type="SUPFAM" id="SSF50494">
    <property type="entry name" value="Trypsin-like serine proteases"/>
    <property type="match status" value="1"/>
</dbReference>
<gene>
    <name evidence="11" type="ORF">RM780_26140</name>
</gene>
<dbReference type="InterPro" id="IPR043504">
    <property type="entry name" value="Peptidase_S1_PA_chymotrypsin"/>
</dbReference>
<dbReference type="Pfam" id="PF00089">
    <property type="entry name" value="Trypsin"/>
    <property type="match status" value="1"/>
</dbReference>
<evidence type="ECO:0000256" key="3">
    <source>
        <dbReference type="ARBA" id="ARBA00022729"/>
    </source>
</evidence>
<evidence type="ECO:0000259" key="10">
    <source>
        <dbReference type="Pfam" id="PF02983"/>
    </source>
</evidence>
<evidence type="ECO:0000256" key="4">
    <source>
        <dbReference type="ARBA" id="ARBA00022801"/>
    </source>
</evidence>
<feature type="domain" description="Peptidase S1" evidence="9">
    <location>
        <begin position="202"/>
        <end position="352"/>
    </location>
</feature>
<evidence type="ECO:0000259" key="9">
    <source>
        <dbReference type="Pfam" id="PF00089"/>
    </source>
</evidence>
<feature type="domain" description="Peptidase S1A alpha-lytic prodomain" evidence="10">
    <location>
        <begin position="103"/>
        <end position="156"/>
    </location>
</feature>
<evidence type="ECO:0000256" key="1">
    <source>
        <dbReference type="ARBA" id="ARBA00007664"/>
    </source>
</evidence>
<proteinExistence type="inferred from homology"/>
<dbReference type="PIRSF" id="PIRSF001134">
    <property type="entry name" value="Streptogrisin"/>
    <property type="match status" value="1"/>
</dbReference>
<dbReference type="Gene3D" id="2.40.10.10">
    <property type="entry name" value="Trypsin-like serine proteases"/>
    <property type="match status" value="2"/>
</dbReference>
<dbReference type="InterPro" id="IPR001254">
    <property type="entry name" value="Trypsin_dom"/>
</dbReference>
<dbReference type="PRINTS" id="PR00861">
    <property type="entry name" value="ALYTICPTASE"/>
</dbReference>
<keyword evidence="2" id="KW-0645">Protease</keyword>
<keyword evidence="7" id="KW-1015">Disulfide bond</keyword>
<dbReference type="InterPro" id="IPR004236">
    <property type="entry name" value="Pept_S1_alpha_lytic"/>
</dbReference>
<evidence type="ECO:0000256" key="7">
    <source>
        <dbReference type="ARBA" id="ARBA00023157"/>
    </source>
</evidence>
<keyword evidence="3 8" id="KW-0732">Signal</keyword>
<dbReference type="Pfam" id="PF02983">
    <property type="entry name" value="Pro_Al_protease"/>
    <property type="match status" value="1"/>
</dbReference>
<evidence type="ECO:0000256" key="6">
    <source>
        <dbReference type="ARBA" id="ARBA00023145"/>
    </source>
</evidence>
<keyword evidence="5" id="KW-0720">Serine protease</keyword>
<comment type="caution">
    <text evidence="11">The sequence shown here is derived from an EMBL/GenBank/DDBJ whole genome shotgun (WGS) entry which is preliminary data.</text>
</comment>
<evidence type="ECO:0000313" key="12">
    <source>
        <dbReference type="Proteomes" id="UP001183388"/>
    </source>
</evidence>
<evidence type="ECO:0000313" key="11">
    <source>
        <dbReference type="EMBL" id="MDT0310402.1"/>
    </source>
</evidence>
<feature type="chain" id="PRO_5045528658" evidence="8">
    <location>
        <begin position="34"/>
        <end position="361"/>
    </location>
</feature>
<dbReference type="InterPro" id="IPR009003">
    <property type="entry name" value="Peptidase_S1_PA"/>
</dbReference>
<accession>A0ABU2LGM8</accession>
<organism evidence="11 12">
    <name type="scientific">Streptomyces boetiae</name>
    <dbReference type="NCBI Taxonomy" id="3075541"/>
    <lineage>
        <taxon>Bacteria</taxon>
        <taxon>Bacillati</taxon>
        <taxon>Actinomycetota</taxon>
        <taxon>Actinomycetes</taxon>
        <taxon>Kitasatosporales</taxon>
        <taxon>Streptomycetaceae</taxon>
        <taxon>Streptomyces</taxon>
    </lineage>
</organism>
<dbReference type="EMBL" id="JAVREN010000068">
    <property type="protein sequence ID" value="MDT0310402.1"/>
    <property type="molecule type" value="Genomic_DNA"/>
</dbReference>
<reference evidence="12" key="1">
    <citation type="submission" date="2023-07" db="EMBL/GenBank/DDBJ databases">
        <title>30 novel species of actinomycetes from the DSMZ collection.</title>
        <authorList>
            <person name="Nouioui I."/>
        </authorList>
    </citation>
    <scope>NUCLEOTIDE SEQUENCE [LARGE SCALE GENOMIC DNA]</scope>
    <source>
        <strain evidence="12">DSM 44917</strain>
    </source>
</reference>